<dbReference type="PANTHER" id="PTHR13018">
    <property type="entry name" value="PROBABLE MEMBRANE PROTEIN DUF221-RELATED"/>
    <property type="match status" value="1"/>
</dbReference>
<evidence type="ECO:0000313" key="3">
    <source>
        <dbReference type="EMBL" id="KAK2113773.1"/>
    </source>
</evidence>
<gene>
    <name evidence="3" type="primary">TMEM63B_1</name>
    <name evidence="3" type="ORF">P7K49_008039</name>
</gene>
<dbReference type="PANTHER" id="PTHR13018:SF38">
    <property type="entry name" value="CSC1-LIKE PROTEIN 2"/>
    <property type="match status" value="1"/>
</dbReference>
<evidence type="ECO:0000256" key="1">
    <source>
        <dbReference type="SAM" id="Phobius"/>
    </source>
</evidence>
<feature type="transmembrane region" description="Helical" evidence="1">
    <location>
        <begin position="208"/>
        <end position="227"/>
    </location>
</feature>
<sequence>MLPFLLATLGTTALNNSNPKDYCYSARIRSTVLQGLPFGGVPTVLALDFMCFLSSRWTASALANCPLFPQALLFLFSILRKVAWDYGRLALVTDADSVASAMHGDSHDRYERLTSVSSSVDFDQRDNGFCSWLTAIFRIKDDEIRDKCGGDAVHYLSFQRHIIGLLVVVGVLSVGIVLPVNFSGDLLENNAYSFGRTTIANLKSGNNLLWLHTSFAFLYLLLTVYSMRRHTSKMRYKEDDLVKRTLFINGISKYAESEKIKKHFE</sequence>
<feature type="domain" description="CSC1/OSCA1-like N-terminal transmembrane" evidence="2">
    <location>
        <begin position="124"/>
        <end position="228"/>
    </location>
</feature>
<keyword evidence="1" id="KW-1133">Transmembrane helix</keyword>
<organism evidence="3 4">
    <name type="scientific">Saguinus oedipus</name>
    <name type="common">Cotton-top tamarin</name>
    <name type="synonym">Oedipomidas oedipus</name>
    <dbReference type="NCBI Taxonomy" id="9490"/>
    <lineage>
        <taxon>Eukaryota</taxon>
        <taxon>Metazoa</taxon>
        <taxon>Chordata</taxon>
        <taxon>Craniata</taxon>
        <taxon>Vertebrata</taxon>
        <taxon>Euteleostomi</taxon>
        <taxon>Mammalia</taxon>
        <taxon>Eutheria</taxon>
        <taxon>Euarchontoglires</taxon>
        <taxon>Primates</taxon>
        <taxon>Haplorrhini</taxon>
        <taxon>Platyrrhini</taxon>
        <taxon>Cebidae</taxon>
        <taxon>Callitrichinae</taxon>
        <taxon>Saguinus</taxon>
    </lineage>
</organism>
<feature type="transmembrane region" description="Helical" evidence="1">
    <location>
        <begin position="162"/>
        <end position="182"/>
    </location>
</feature>
<dbReference type="InterPro" id="IPR032880">
    <property type="entry name" value="CSC1/OSCA1-like_N"/>
</dbReference>
<protein>
    <submittedName>
        <fullName evidence="3">CSC1-like protein 2</fullName>
    </submittedName>
</protein>
<dbReference type="Pfam" id="PF13967">
    <property type="entry name" value="RSN1_TM"/>
    <property type="match status" value="1"/>
</dbReference>
<feature type="transmembrane region" description="Helical" evidence="1">
    <location>
        <begin position="57"/>
        <end position="79"/>
    </location>
</feature>
<keyword evidence="1" id="KW-0472">Membrane</keyword>
<proteinExistence type="predicted"/>
<dbReference type="InterPro" id="IPR045122">
    <property type="entry name" value="Csc1-like"/>
</dbReference>
<keyword evidence="4" id="KW-1185">Reference proteome</keyword>
<comment type="caution">
    <text evidence="3">The sequence shown here is derived from an EMBL/GenBank/DDBJ whole genome shotgun (WGS) entry which is preliminary data.</text>
</comment>
<keyword evidence="1" id="KW-0812">Transmembrane</keyword>
<evidence type="ECO:0000313" key="4">
    <source>
        <dbReference type="Proteomes" id="UP001266305"/>
    </source>
</evidence>
<dbReference type="Proteomes" id="UP001266305">
    <property type="component" value="Unassembled WGS sequence"/>
</dbReference>
<dbReference type="EMBL" id="JASSZA010000004">
    <property type="protein sequence ID" value="KAK2113773.1"/>
    <property type="molecule type" value="Genomic_DNA"/>
</dbReference>
<evidence type="ECO:0000259" key="2">
    <source>
        <dbReference type="Pfam" id="PF13967"/>
    </source>
</evidence>
<reference evidence="3 4" key="1">
    <citation type="submission" date="2023-05" db="EMBL/GenBank/DDBJ databases">
        <title>B98-5 Cell Line De Novo Hybrid Assembly: An Optical Mapping Approach.</title>
        <authorList>
            <person name="Kananen K."/>
            <person name="Auerbach J.A."/>
            <person name="Kautto E."/>
            <person name="Blachly J.S."/>
        </authorList>
    </citation>
    <scope>NUCLEOTIDE SEQUENCE [LARGE SCALE GENOMIC DNA]</scope>
    <source>
        <strain evidence="3">B95-8</strain>
        <tissue evidence="3">Cell line</tissue>
    </source>
</reference>
<accession>A0ABQ9VWK3</accession>
<name>A0ABQ9VWK3_SAGOE</name>